<evidence type="ECO:0000256" key="1">
    <source>
        <dbReference type="SAM" id="MobiDB-lite"/>
    </source>
</evidence>
<dbReference type="EMBL" id="BGPR01224245">
    <property type="protein sequence ID" value="GBN68726.1"/>
    <property type="molecule type" value="Genomic_DNA"/>
</dbReference>
<dbReference type="AlphaFoldDB" id="A0A4Y2QZS8"/>
<feature type="non-terminal residue" evidence="2">
    <location>
        <position position="299"/>
    </location>
</feature>
<name>A0A4Y2QZS8_ARAVE</name>
<sequence length="299" mass="33915">MYWFDSDAGEEDVHLQRYSTNTDSANYSSSEYSHSGGEDLSQERYTTSSDSTWEAKVEEYITQYYFANMNRTDNLYWLDSGSSEEDASYKKYSIVTDRSSEYLYSEGEDLSQEGYTSSVDIGSDTEVEDDKHVIFIFYKTLSIKLLRKFSIRHLDIITSVQHLISNYSQVSYGILPTEINYAKKSHCVGYLHRYAACHAVLVFDAVSDIFDPSSSDILPPKLYKKSMNVMFLGGGPGDDFVGFLTALYSHHHHLFDLDVTVVDKMSGWEDVFNETVENLRGGDCGKAGSVFEELNITTT</sequence>
<dbReference type="OrthoDB" id="6419505at2759"/>
<gene>
    <name evidence="2" type="ORF">AVEN_6306_1</name>
</gene>
<reference evidence="2 3" key="1">
    <citation type="journal article" date="2019" name="Sci. Rep.">
        <title>Orb-weaving spider Araneus ventricosus genome elucidates the spidroin gene catalogue.</title>
        <authorList>
            <person name="Kono N."/>
            <person name="Nakamura H."/>
            <person name="Ohtoshi R."/>
            <person name="Moran D.A.P."/>
            <person name="Shinohara A."/>
            <person name="Yoshida Y."/>
            <person name="Fujiwara M."/>
            <person name="Mori M."/>
            <person name="Tomita M."/>
            <person name="Arakawa K."/>
        </authorList>
    </citation>
    <scope>NUCLEOTIDE SEQUENCE [LARGE SCALE GENOMIC DNA]</scope>
</reference>
<accession>A0A4Y2QZS8</accession>
<proteinExistence type="predicted"/>
<feature type="region of interest" description="Disordered" evidence="1">
    <location>
        <begin position="22"/>
        <end position="46"/>
    </location>
</feature>
<organism evidence="2 3">
    <name type="scientific">Araneus ventricosus</name>
    <name type="common">Orbweaver spider</name>
    <name type="synonym">Epeira ventricosa</name>
    <dbReference type="NCBI Taxonomy" id="182803"/>
    <lineage>
        <taxon>Eukaryota</taxon>
        <taxon>Metazoa</taxon>
        <taxon>Ecdysozoa</taxon>
        <taxon>Arthropoda</taxon>
        <taxon>Chelicerata</taxon>
        <taxon>Arachnida</taxon>
        <taxon>Araneae</taxon>
        <taxon>Araneomorphae</taxon>
        <taxon>Entelegynae</taxon>
        <taxon>Araneoidea</taxon>
        <taxon>Araneidae</taxon>
        <taxon>Araneus</taxon>
    </lineage>
</organism>
<protein>
    <submittedName>
        <fullName evidence="2">Uncharacterized protein</fullName>
    </submittedName>
</protein>
<comment type="caution">
    <text evidence="2">The sequence shown here is derived from an EMBL/GenBank/DDBJ whole genome shotgun (WGS) entry which is preliminary data.</text>
</comment>
<evidence type="ECO:0000313" key="3">
    <source>
        <dbReference type="Proteomes" id="UP000499080"/>
    </source>
</evidence>
<dbReference type="Proteomes" id="UP000499080">
    <property type="component" value="Unassembled WGS sequence"/>
</dbReference>
<keyword evidence="3" id="KW-1185">Reference proteome</keyword>
<evidence type="ECO:0000313" key="2">
    <source>
        <dbReference type="EMBL" id="GBN68726.1"/>
    </source>
</evidence>